<evidence type="ECO:0000256" key="7">
    <source>
        <dbReference type="ARBA" id="ARBA00023002"/>
    </source>
</evidence>
<dbReference type="OrthoDB" id="9772736at2"/>
<evidence type="ECO:0008006" key="14">
    <source>
        <dbReference type="Google" id="ProtNLM"/>
    </source>
</evidence>
<gene>
    <name evidence="12" type="ORF">A4R35_06325</name>
</gene>
<keyword evidence="8" id="KW-0408">Iron</keyword>
<dbReference type="PANTHER" id="PTHR42917:SF2">
    <property type="entry name" value="2,4-DIENOYL-COA REDUCTASE [(2E)-ENOYL-COA-PRODUCING]"/>
    <property type="match status" value="1"/>
</dbReference>
<evidence type="ECO:0000256" key="5">
    <source>
        <dbReference type="ARBA" id="ARBA00022643"/>
    </source>
</evidence>
<proteinExistence type="inferred from homology"/>
<keyword evidence="9" id="KW-0411">Iron-sulfur</keyword>
<dbReference type="Pfam" id="PF07992">
    <property type="entry name" value="Pyr_redox_2"/>
    <property type="match status" value="1"/>
</dbReference>
<evidence type="ECO:0000256" key="6">
    <source>
        <dbReference type="ARBA" id="ARBA00022723"/>
    </source>
</evidence>
<dbReference type="InterPro" id="IPR036188">
    <property type="entry name" value="FAD/NAD-bd_sf"/>
</dbReference>
<keyword evidence="5" id="KW-0288">FMN</keyword>
<comment type="caution">
    <text evidence="12">The sequence shown here is derived from an EMBL/GenBank/DDBJ whole genome shotgun (WGS) entry which is preliminary data.</text>
</comment>
<dbReference type="PRINTS" id="PR00411">
    <property type="entry name" value="PNDRDTASEI"/>
</dbReference>
<accession>A0A328VJ73</accession>
<sequence length="668" mass="73561">MAGQFQYLFTPLRIGTVVIPNRIVFAAHLTNLAEENQPGPRLTAYYVERARGGCGLIITEEQSVHPSDWAYQKLIHGFDPQVIPAYRRLTRAVHDYGTRIFAQLNHNGMQASSIYSRRPVLGPSPLVDPIHREMCKEIEVEEIAEIVRSYALVARHVREGGFDGAELQASHSSLIRQFLSPYYNRRRDAYGGSLENRLRFVLEVIEAIRAEVGRDFPLGIRLCGDELIPGGLTFSDVREIALRLEATGQLDFINTSIGEFHNLYMVEGSMHTPPGYQLFVSAGLREVVQLPVFCTGRIKDPVQAERILREGLADMVDVVRGQICDPAFARKAREGHSESIRLCISCNQYCIGRMGLNLSLGCIQTPATGNELRFRPLPSRPMLRSAVRRPRVLVVGGGPAGMQAAKVIAQRGGQVRLYERQPETGGQINLIVRVPSRVEFGDAARNLQRELAEVGVEVITGTEVDADFILREEADAVILATGSRPGPVPVPGGDLPHVANPWQVLLGEKTAAAGQRVLIYDQVGFHQATSVAELLAERGCQVEVVTPQFYVGGDLSVTLDIELWYRRMLAHGAIFTPHHYLAALQPGGATIVNNYTGQARTIEDLALVVVVAPQVADEALYQDLKGRVPHLYRVGDCLAPRRVEHAILDGERVGRALALEGLSAVDRA</sequence>
<feature type="domain" description="NADH:flavin oxidoreductase/NADH oxidase N-terminal" evidence="10">
    <location>
        <begin position="8"/>
        <end position="336"/>
    </location>
</feature>
<dbReference type="GO" id="GO:0051536">
    <property type="term" value="F:iron-sulfur cluster binding"/>
    <property type="evidence" value="ECO:0007669"/>
    <property type="project" value="UniProtKB-KW"/>
</dbReference>
<evidence type="ECO:0000256" key="3">
    <source>
        <dbReference type="ARBA" id="ARBA00011048"/>
    </source>
</evidence>
<dbReference type="PRINTS" id="PR00368">
    <property type="entry name" value="FADPNR"/>
</dbReference>
<dbReference type="Pfam" id="PF00724">
    <property type="entry name" value="Oxidored_FMN"/>
    <property type="match status" value="1"/>
</dbReference>
<organism evidence="12 13">
    <name type="scientific">Thermogemmatispora tikiterensis</name>
    <dbReference type="NCBI Taxonomy" id="1825093"/>
    <lineage>
        <taxon>Bacteria</taxon>
        <taxon>Bacillati</taxon>
        <taxon>Chloroflexota</taxon>
        <taxon>Ktedonobacteria</taxon>
        <taxon>Thermogemmatisporales</taxon>
        <taxon>Thermogemmatisporaceae</taxon>
        <taxon>Thermogemmatispora</taxon>
    </lineage>
</organism>
<dbReference type="Gene3D" id="3.40.50.720">
    <property type="entry name" value="NAD(P)-binding Rossmann-like Domain"/>
    <property type="match status" value="1"/>
</dbReference>
<protein>
    <recommendedName>
        <fullName evidence="14">NADH:flavin oxidoreductase</fullName>
    </recommendedName>
</protein>
<dbReference type="InterPro" id="IPR051793">
    <property type="entry name" value="NADH:flavin_oxidoreductase"/>
</dbReference>
<keyword evidence="4" id="KW-0285">Flavoprotein</keyword>
<dbReference type="AlphaFoldDB" id="A0A328VJ73"/>
<dbReference type="InterPro" id="IPR001155">
    <property type="entry name" value="OxRdtase_FMN_N"/>
</dbReference>
<evidence type="ECO:0000259" key="11">
    <source>
        <dbReference type="Pfam" id="PF07992"/>
    </source>
</evidence>
<dbReference type="InterPro" id="IPR013785">
    <property type="entry name" value="Aldolase_TIM"/>
</dbReference>
<evidence type="ECO:0000313" key="13">
    <source>
        <dbReference type="Proteomes" id="UP000248706"/>
    </source>
</evidence>
<dbReference type="NCBIfam" id="TIGR03997">
    <property type="entry name" value="mycofact_OYE_2"/>
    <property type="match status" value="1"/>
</dbReference>
<dbReference type="Gene3D" id="3.50.50.60">
    <property type="entry name" value="FAD/NAD(P)-binding domain"/>
    <property type="match status" value="1"/>
</dbReference>
<evidence type="ECO:0000256" key="8">
    <source>
        <dbReference type="ARBA" id="ARBA00023004"/>
    </source>
</evidence>
<dbReference type="SUPFAM" id="SSF51971">
    <property type="entry name" value="Nucleotide-binding domain"/>
    <property type="match status" value="1"/>
</dbReference>
<dbReference type="SUPFAM" id="SSF51905">
    <property type="entry name" value="FAD/NAD(P)-binding domain"/>
    <property type="match status" value="1"/>
</dbReference>
<evidence type="ECO:0000256" key="1">
    <source>
        <dbReference type="ARBA" id="ARBA00001917"/>
    </source>
</evidence>
<dbReference type="SUPFAM" id="SSF51395">
    <property type="entry name" value="FMN-linked oxidoreductases"/>
    <property type="match status" value="1"/>
</dbReference>
<evidence type="ECO:0000256" key="4">
    <source>
        <dbReference type="ARBA" id="ARBA00022630"/>
    </source>
</evidence>
<dbReference type="GO" id="GO:0033543">
    <property type="term" value="P:fatty acid beta-oxidation, unsaturated, even number, reductase/isomerase pathway"/>
    <property type="evidence" value="ECO:0007669"/>
    <property type="project" value="TreeGrafter"/>
</dbReference>
<dbReference type="GO" id="GO:0008670">
    <property type="term" value="F:2,4-dienoyl-CoA reductase (NADPH) activity"/>
    <property type="evidence" value="ECO:0007669"/>
    <property type="project" value="TreeGrafter"/>
</dbReference>
<keyword evidence="7" id="KW-0560">Oxidoreductase</keyword>
<evidence type="ECO:0000313" key="12">
    <source>
        <dbReference type="EMBL" id="RAQ95144.1"/>
    </source>
</evidence>
<evidence type="ECO:0000256" key="2">
    <source>
        <dbReference type="ARBA" id="ARBA00001966"/>
    </source>
</evidence>
<reference evidence="12 13" key="1">
    <citation type="submission" date="2016-08" db="EMBL/GenBank/DDBJ databases">
        <title>Analysis of Carbohydrate Active Enzymes in Thermogemmatispora T81 Reveals Carbohydrate Degradation Ability.</title>
        <authorList>
            <person name="Tomazini A."/>
            <person name="Lal S."/>
            <person name="Stott M."/>
            <person name="Henrissat B."/>
            <person name="Polikarpov I."/>
            <person name="Sparling R."/>
            <person name="Levin D.B."/>
        </authorList>
    </citation>
    <scope>NUCLEOTIDE SEQUENCE [LARGE SCALE GENOMIC DNA]</scope>
    <source>
        <strain evidence="12 13">T81</strain>
    </source>
</reference>
<evidence type="ECO:0000256" key="9">
    <source>
        <dbReference type="ARBA" id="ARBA00023014"/>
    </source>
</evidence>
<dbReference type="EMBL" id="MCIF01000002">
    <property type="protein sequence ID" value="RAQ95144.1"/>
    <property type="molecule type" value="Genomic_DNA"/>
</dbReference>
<comment type="similarity">
    <text evidence="3">In the N-terminal section; belongs to the NADH:flavin oxidoreductase/NADH oxidase family.</text>
</comment>
<name>A0A328VJ73_9CHLR</name>
<dbReference type="InterPro" id="IPR023987">
    <property type="entry name" value="CHP03977_oxidoreductase"/>
</dbReference>
<keyword evidence="6" id="KW-0479">Metal-binding</keyword>
<dbReference type="CDD" id="cd04734">
    <property type="entry name" value="OYE_like_3_FMN"/>
    <property type="match status" value="1"/>
</dbReference>
<keyword evidence="13" id="KW-1185">Reference proteome</keyword>
<dbReference type="InterPro" id="IPR023753">
    <property type="entry name" value="FAD/NAD-binding_dom"/>
</dbReference>
<comment type="cofactor">
    <cofactor evidence="1">
        <name>FMN</name>
        <dbReference type="ChEBI" id="CHEBI:58210"/>
    </cofactor>
</comment>
<dbReference type="Proteomes" id="UP000248706">
    <property type="component" value="Unassembled WGS sequence"/>
</dbReference>
<dbReference type="RefSeq" id="WP_112427616.1">
    <property type="nucleotide sequence ID" value="NZ_MCIF01000002.1"/>
</dbReference>
<evidence type="ECO:0000259" key="10">
    <source>
        <dbReference type="Pfam" id="PF00724"/>
    </source>
</evidence>
<dbReference type="PANTHER" id="PTHR42917">
    <property type="entry name" value="2,4-DIENOYL-COA REDUCTASE"/>
    <property type="match status" value="1"/>
</dbReference>
<comment type="cofactor">
    <cofactor evidence="2">
        <name>[4Fe-4S] cluster</name>
        <dbReference type="ChEBI" id="CHEBI:49883"/>
    </cofactor>
</comment>
<dbReference type="Gene3D" id="3.20.20.70">
    <property type="entry name" value="Aldolase class I"/>
    <property type="match status" value="1"/>
</dbReference>
<dbReference type="GO" id="GO:0010181">
    <property type="term" value="F:FMN binding"/>
    <property type="evidence" value="ECO:0007669"/>
    <property type="project" value="InterPro"/>
</dbReference>
<feature type="domain" description="FAD/NAD(P)-binding" evidence="11">
    <location>
        <begin position="391"/>
        <end position="493"/>
    </location>
</feature>
<dbReference type="GO" id="GO:0046872">
    <property type="term" value="F:metal ion binding"/>
    <property type="evidence" value="ECO:0007669"/>
    <property type="project" value="UniProtKB-KW"/>
</dbReference>